<evidence type="ECO:0000313" key="2">
    <source>
        <dbReference type="EMBL" id="MBC8538559.1"/>
    </source>
</evidence>
<sequence length="264" mass="28444">MSLSISPLFSSSSGNCTYVGTERTGLIVDAGLAGNKVEGALQNIGKRPGELSGILITHEHTDHIRGVGVLSRKYDLPVYANAKTWEAMQAKVGEISLKNTRVIDRTEFYIGDICVAPVPIHHDAADPTGFAFFGAGRKVGVMTDTGHITRDMLDAMEGAAIVLLESNHDIELLKNGRYPYYLKKRILSGKGHLSNEAAGAAAGELAKRGVRGILLGHLSRENNRKLLAYETVFAALKSEGIEPGRDLALGTTRKSHVTGFYTLK</sequence>
<evidence type="ECO:0000259" key="1">
    <source>
        <dbReference type="SMART" id="SM00849"/>
    </source>
</evidence>
<reference evidence="2" key="1">
    <citation type="submission" date="2020-08" db="EMBL/GenBank/DDBJ databases">
        <title>Genome public.</title>
        <authorList>
            <person name="Liu C."/>
            <person name="Sun Q."/>
        </authorList>
    </citation>
    <scope>NUCLEOTIDE SEQUENCE</scope>
    <source>
        <strain evidence="2">NSJ-63</strain>
    </source>
</reference>
<dbReference type="Gene3D" id="3.60.15.10">
    <property type="entry name" value="Ribonuclease Z/Hydroxyacylglutathione hydrolase-like"/>
    <property type="match status" value="1"/>
</dbReference>
<dbReference type="AlphaFoldDB" id="A0A926DJS7"/>
<dbReference type="EMBL" id="JACRSS010000002">
    <property type="protein sequence ID" value="MBC8538559.1"/>
    <property type="molecule type" value="Genomic_DNA"/>
</dbReference>
<evidence type="ECO:0000313" key="3">
    <source>
        <dbReference type="Proteomes" id="UP000617951"/>
    </source>
</evidence>
<organism evidence="2 3">
    <name type="scientific">Guopingia tenuis</name>
    <dbReference type="NCBI Taxonomy" id="2763656"/>
    <lineage>
        <taxon>Bacteria</taxon>
        <taxon>Bacillati</taxon>
        <taxon>Bacillota</taxon>
        <taxon>Clostridia</taxon>
        <taxon>Christensenellales</taxon>
        <taxon>Christensenellaceae</taxon>
        <taxon>Guopingia</taxon>
    </lineage>
</organism>
<protein>
    <submittedName>
        <fullName evidence="2">MBL fold metallo-hydrolase</fullName>
    </submittedName>
</protein>
<dbReference type="RefSeq" id="WP_178619785.1">
    <property type="nucleotide sequence ID" value="NZ_JACRSS010000002.1"/>
</dbReference>
<dbReference type="InterPro" id="IPR001279">
    <property type="entry name" value="Metallo-B-lactamas"/>
</dbReference>
<dbReference type="Pfam" id="PF12706">
    <property type="entry name" value="Lactamase_B_2"/>
    <property type="match status" value="1"/>
</dbReference>
<feature type="domain" description="Metallo-beta-lactamase" evidence="1">
    <location>
        <begin position="13"/>
        <end position="190"/>
    </location>
</feature>
<proteinExistence type="predicted"/>
<dbReference type="SUPFAM" id="SSF56281">
    <property type="entry name" value="Metallo-hydrolase/oxidoreductase"/>
    <property type="match status" value="1"/>
</dbReference>
<dbReference type="PANTHER" id="PTHR47619">
    <property type="entry name" value="METALLO-HYDROLASE YYCJ-RELATED"/>
    <property type="match status" value="1"/>
</dbReference>
<dbReference type="PANTHER" id="PTHR47619:SF1">
    <property type="entry name" value="EXODEOXYRIBONUCLEASE WALJ"/>
    <property type="match status" value="1"/>
</dbReference>
<dbReference type="InterPro" id="IPR052533">
    <property type="entry name" value="WalJ/YycJ-like"/>
</dbReference>
<dbReference type="Proteomes" id="UP000617951">
    <property type="component" value="Unassembled WGS sequence"/>
</dbReference>
<comment type="caution">
    <text evidence="2">The sequence shown here is derived from an EMBL/GenBank/DDBJ whole genome shotgun (WGS) entry which is preliminary data.</text>
</comment>
<keyword evidence="3" id="KW-1185">Reference proteome</keyword>
<accession>A0A926DJS7</accession>
<dbReference type="SMART" id="SM00849">
    <property type="entry name" value="Lactamase_B"/>
    <property type="match status" value="1"/>
</dbReference>
<gene>
    <name evidence="2" type="ORF">H8693_06390</name>
</gene>
<dbReference type="InterPro" id="IPR036866">
    <property type="entry name" value="RibonucZ/Hydroxyglut_hydro"/>
</dbReference>
<name>A0A926DJS7_9FIRM</name>